<dbReference type="InterPro" id="IPR000407">
    <property type="entry name" value="GDA1_CD39_NTPase"/>
</dbReference>
<organism evidence="6 7">
    <name type="scientific">Trypanosoma cruzi</name>
    <dbReference type="NCBI Taxonomy" id="5693"/>
    <lineage>
        <taxon>Eukaryota</taxon>
        <taxon>Discoba</taxon>
        <taxon>Euglenozoa</taxon>
        <taxon>Kinetoplastea</taxon>
        <taxon>Metakinetoplastina</taxon>
        <taxon>Trypanosomatida</taxon>
        <taxon>Trypanosomatidae</taxon>
        <taxon>Trypanosoma</taxon>
        <taxon>Schizotrypanum</taxon>
    </lineage>
</organism>
<comment type="caution">
    <text evidence="6">The sequence shown here is derived from an EMBL/GenBank/DDBJ whole genome shotgun (WGS) entry which is preliminary data.</text>
</comment>
<feature type="coiled-coil region" evidence="5">
    <location>
        <begin position="90"/>
        <end position="131"/>
    </location>
</feature>
<evidence type="ECO:0000256" key="4">
    <source>
        <dbReference type="PIRSR" id="PIRSR600407-2"/>
    </source>
</evidence>
<dbReference type="Gene3D" id="3.30.420.40">
    <property type="match status" value="1"/>
</dbReference>
<dbReference type="VEuPathDB" id="TriTrypDB:TcBrA4_0018960"/>
<evidence type="ECO:0000256" key="3">
    <source>
        <dbReference type="PIRSR" id="PIRSR600407-1"/>
    </source>
</evidence>
<dbReference type="VEuPathDB" id="TriTrypDB:TcCLB.506229.50"/>
<dbReference type="VEuPathDB" id="TriTrypDB:TcG_06663"/>
<evidence type="ECO:0000256" key="1">
    <source>
        <dbReference type="ARBA" id="ARBA00009283"/>
    </source>
</evidence>
<dbReference type="Proteomes" id="UP000246121">
    <property type="component" value="Unassembled WGS sequence"/>
</dbReference>
<evidence type="ECO:0000313" key="6">
    <source>
        <dbReference type="EMBL" id="PWU95711.1"/>
    </source>
</evidence>
<dbReference type="VEuPathDB" id="TriTrypDB:Tc_MARK_9231"/>
<protein>
    <submittedName>
        <fullName evidence="6">Putative nucleoside phosphatase</fullName>
    </submittedName>
</protein>
<keyword evidence="5" id="KW-0175">Coiled coil</keyword>
<feature type="binding site" evidence="4">
    <location>
        <begin position="373"/>
        <end position="377"/>
    </location>
    <ligand>
        <name>ATP</name>
        <dbReference type="ChEBI" id="CHEBI:30616"/>
    </ligand>
</feature>
<keyword evidence="2" id="KW-0378">Hydrolase</keyword>
<dbReference type="VEuPathDB" id="TriTrypDB:TcCLB.422189.10"/>
<dbReference type="Gene3D" id="3.30.420.150">
    <property type="entry name" value="Exopolyphosphatase. Domain 2"/>
    <property type="match status" value="1"/>
</dbReference>
<dbReference type="GO" id="GO:0005524">
    <property type="term" value="F:ATP binding"/>
    <property type="evidence" value="ECO:0007669"/>
    <property type="project" value="UniProtKB-KW"/>
</dbReference>
<dbReference type="VEuPathDB" id="TriTrypDB:TCDM_07673"/>
<dbReference type="OrthoDB" id="6372431at2759"/>
<dbReference type="VEuPathDB" id="TriTrypDB:TCSYLVIO_010935"/>
<name>A0A2V2VHD3_TRYCR</name>
<evidence type="ECO:0000256" key="5">
    <source>
        <dbReference type="SAM" id="Coils"/>
    </source>
</evidence>
<dbReference type="AlphaFoldDB" id="A0A2V2VHD3"/>
<dbReference type="PANTHER" id="PTHR11782">
    <property type="entry name" value="ADENOSINE/GUANOSINE DIPHOSPHATASE"/>
    <property type="match status" value="1"/>
</dbReference>
<keyword evidence="4" id="KW-0067">ATP-binding</keyword>
<evidence type="ECO:0000313" key="7">
    <source>
        <dbReference type="Proteomes" id="UP000246121"/>
    </source>
</evidence>
<dbReference type="GO" id="GO:0016787">
    <property type="term" value="F:hydrolase activity"/>
    <property type="evidence" value="ECO:0007669"/>
    <property type="project" value="UniProtKB-KW"/>
</dbReference>
<accession>A0A2V2VHD3</accession>
<dbReference type="PROSITE" id="PS01238">
    <property type="entry name" value="GDA1_CD39_NTPASE"/>
    <property type="match status" value="1"/>
</dbReference>
<proteinExistence type="inferred from homology"/>
<dbReference type="VEuPathDB" id="TriTrypDB:C3747_59g130"/>
<dbReference type="VEuPathDB" id="TriTrypDB:TcYC6_0062950"/>
<comment type="similarity">
    <text evidence="1">Belongs to the GDA1/CD39 NTPase family.</text>
</comment>
<dbReference type="VEuPathDB" id="TriTrypDB:TCDM_07672"/>
<keyword evidence="4" id="KW-0547">Nucleotide-binding</keyword>
<gene>
    <name evidence="6" type="ORF">C4B63_21g249</name>
</gene>
<dbReference type="VEuPathDB" id="TriTrypDB:TcCL_NonESM07237"/>
<feature type="active site" description="Proton acceptor" evidence="3">
    <location>
        <position position="344"/>
    </location>
</feature>
<sequence>MGAAMKQSMARSRRLRHPCISLTFALLCLFLVTVVYITAYTVGKFSMDARGREKLDLTDRIIHSMTRRFQECQAQKQLLKNGHTTARMALEIAQETKKKLEMELGLMRNRNTLMLQSVEECKKELELLKENGRGAVTLALQLDRLTKERQFYMDAIAVVNRSSGVGRRQTADVFAAIAKEFDEWEDAAKNKTELLTNCNNAMRRYSIVFDAGSTGSRLHVFRYNLTSTPHAGNFSLNGTRPSLASFLRLDDELFVENYEPLSRLANPNDAVASLSPLLEAAKAYIPESLHACVPIEMKATAGLRRIGREHAEAVLDVVRRLFARGPFWMQSELDSVRILEGWEEGPLAWLTVNYLLGALNGDKNTATILDLGGGSTQIVMHPSDPKAIEAYAEFSYALKVNGRSFVVYQHSYEGNGLHAAKEQLLQAVAANNTGANSKVQEANKIATGTDATPGASADVAVDAFPCFPKGYVHTETGISNTRDGGKVPSMEECSALFRRHVVRKHQPCGSNSCGFNGVFQPDISAVPMVPVYAFSFYYDRLKPYIKDEVIRVQDVLDIASQVCRSMKSVRELLEQNDTKKNKGSLKPEMECFELSYLFTLLRYGFGFPLEQKLHIAKKINGFETAWALGASLVSLEGQYA</sequence>
<dbReference type="VEuPathDB" id="TriTrypDB:BCY84_21492"/>
<dbReference type="VEuPathDB" id="TriTrypDB:TcCLB.511571.49"/>
<reference evidence="6 7" key="1">
    <citation type="journal article" date="2018" name="Microb. Genom.">
        <title>Expanding an expanded genome: long-read sequencing of Trypanosoma cruzi.</title>
        <authorList>
            <person name="Berna L."/>
            <person name="Rodriguez M."/>
            <person name="Chiribao M.L."/>
            <person name="Parodi-Talice A."/>
            <person name="Pita S."/>
            <person name="Rijo G."/>
            <person name="Alvarez-Valin F."/>
            <person name="Robello C."/>
        </authorList>
    </citation>
    <scope>NUCLEOTIDE SEQUENCE [LARGE SCALE GENOMIC DNA]</scope>
    <source>
        <strain evidence="6 7">Dm28c</strain>
    </source>
</reference>
<dbReference type="Pfam" id="PF01150">
    <property type="entry name" value="GDA1_CD39"/>
    <property type="match status" value="1"/>
</dbReference>
<dbReference type="VEuPathDB" id="TriTrypDB:C4B63_21g249"/>
<dbReference type="PANTHER" id="PTHR11782:SF127">
    <property type="entry name" value="NTPASE, ISOFORM F"/>
    <property type="match status" value="1"/>
</dbReference>
<dbReference type="VEuPathDB" id="TriTrypDB:ECC02_002987"/>
<evidence type="ECO:0000256" key="2">
    <source>
        <dbReference type="ARBA" id="ARBA00022801"/>
    </source>
</evidence>
<dbReference type="EMBL" id="PRFA01000021">
    <property type="protein sequence ID" value="PWU95711.1"/>
    <property type="molecule type" value="Genomic_DNA"/>
</dbReference>